<accession>A0A2A4CQK7</accession>
<evidence type="ECO:0000313" key="2">
    <source>
        <dbReference type="Proteomes" id="UP000243507"/>
    </source>
</evidence>
<dbReference type="EMBL" id="NTJD01000005">
    <property type="protein sequence ID" value="PCD76568.1"/>
    <property type="molecule type" value="Genomic_DNA"/>
</dbReference>
<name>A0A2A4CQK7_9RHOB</name>
<dbReference type="SUPFAM" id="SSF158837">
    <property type="entry name" value="AGR C 984p-like"/>
    <property type="match status" value="1"/>
</dbReference>
<keyword evidence="1" id="KW-0282">Flagellum</keyword>
<dbReference type="InterPro" id="IPR010626">
    <property type="entry name" value="DUF1217"/>
</dbReference>
<reference evidence="1 2" key="1">
    <citation type="submission" date="2017-09" db="EMBL/GenBank/DDBJ databases">
        <title>A multilocus sequence analysis scheme for characterization of bacteria in the genus Thioclava.</title>
        <authorList>
            <person name="Liu Y."/>
            <person name="Shao Z."/>
        </authorList>
    </citation>
    <scope>NUCLEOTIDE SEQUENCE [LARGE SCALE GENOMIC DNA]</scope>
    <source>
        <strain evidence="1 2">CAU 1312</strain>
    </source>
</reference>
<keyword evidence="1" id="KW-0969">Cilium</keyword>
<comment type="caution">
    <text evidence="1">The sequence shown here is derived from an EMBL/GenBank/DDBJ whole genome shotgun (WGS) entry which is preliminary data.</text>
</comment>
<keyword evidence="2" id="KW-1185">Reference proteome</keyword>
<gene>
    <name evidence="1" type="ORF">CLN94_08190</name>
</gene>
<sequence>MSYVPSVPVGGYAGWAFLQRTYDKQLANFTAASDVQRKEDYFREWISTVSSAAELVSDRRLLEVALGAFGLDDDIDNKYFIQRVLEEGSLTNDALAHKLSDKRYLALTVEFGFGDYNTPRTILSDFADRIIASFEARQFERAVGEIDQGLRLALNANRELPEVISGTASEKTKWFSIIGSDPLASVFRSALGLPEAVSALDVDQQVTIYQEKTRDVFGSSDPGLLEDAEQLQSLVQRMLLNRQLSDAQAQSSGSIALQLLKVGATPAGLTLRL</sequence>
<keyword evidence="1" id="KW-0966">Cell projection</keyword>
<dbReference type="Pfam" id="PF06748">
    <property type="entry name" value="DUF1217"/>
    <property type="match status" value="1"/>
</dbReference>
<dbReference type="RefSeq" id="WP_096433051.1">
    <property type="nucleotide sequence ID" value="NZ_NTJD01000005.1"/>
</dbReference>
<organism evidence="1 2">
    <name type="scientific">Pseudothioclava arenosa</name>
    <dbReference type="NCBI Taxonomy" id="1795308"/>
    <lineage>
        <taxon>Bacteria</taxon>
        <taxon>Pseudomonadati</taxon>
        <taxon>Pseudomonadota</taxon>
        <taxon>Alphaproteobacteria</taxon>
        <taxon>Rhodobacterales</taxon>
        <taxon>Paracoccaceae</taxon>
        <taxon>Pseudothioclava</taxon>
    </lineage>
</organism>
<proteinExistence type="predicted"/>
<dbReference type="Proteomes" id="UP000243507">
    <property type="component" value="Unassembled WGS sequence"/>
</dbReference>
<dbReference type="AlphaFoldDB" id="A0A2A4CQK7"/>
<dbReference type="OrthoDB" id="7824597at2"/>
<protein>
    <submittedName>
        <fullName evidence="1">Flagellar protein</fullName>
    </submittedName>
</protein>
<dbReference type="InterPro" id="IPR023157">
    <property type="entry name" value="AGR-C-984p-like_sf"/>
</dbReference>
<evidence type="ECO:0000313" key="1">
    <source>
        <dbReference type="EMBL" id="PCD76568.1"/>
    </source>
</evidence>
<dbReference type="Gene3D" id="1.10.3700.10">
    <property type="entry name" value="AGR C 984p-like"/>
    <property type="match status" value="1"/>
</dbReference>